<feature type="transmembrane region" description="Helical" evidence="2">
    <location>
        <begin position="48"/>
        <end position="70"/>
    </location>
</feature>
<feature type="transmembrane region" description="Helical" evidence="2">
    <location>
        <begin position="167"/>
        <end position="188"/>
    </location>
</feature>
<evidence type="ECO:0000256" key="2">
    <source>
        <dbReference type="SAM" id="Phobius"/>
    </source>
</evidence>
<feature type="transmembrane region" description="Helical" evidence="2">
    <location>
        <begin position="200"/>
        <end position="220"/>
    </location>
</feature>
<keyword evidence="2" id="KW-1133">Transmembrane helix</keyword>
<reference evidence="3 4" key="1">
    <citation type="journal article" date="2019" name="Int. J. Syst. Evol. Microbiol.">
        <title>The Global Catalogue of Microorganisms (GCM) 10K type strain sequencing project: providing services to taxonomists for standard genome sequencing and annotation.</title>
        <authorList>
            <consortium name="The Broad Institute Genomics Platform"/>
            <consortium name="The Broad Institute Genome Sequencing Center for Infectious Disease"/>
            <person name="Wu L."/>
            <person name="Ma J."/>
        </authorList>
    </citation>
    <scope>NUCLEOTIDE SEQUENCE [LARGE SCALE GENOMIC DNA]</scope>
    <source>
        <strain evidence="3 4">CGMCC 1.12237</strain>
    </source>
</reference>
<comment type="caution">
    <text evidence="3">The sequence shown here is derived from an EMBL/GenBank/DDBJ whole genome shotgun (WGS) entry which is preliminary data.</text>
</comment>
<accession>A0ABD5RB92</accession>
<protein>
    <submittedName>
        <fullName evidence="3">DUF5794 domain-containing protein</fullName>
    </submittedName>
</protein>
<dbReference type="InterPro" id="IPR043812">
    <property type="entry name" value="DUF5794"/>
</dbReference>
<dbReference type="EMBL" id="JBHSKX010000002">
    <property type="protein sequence ID" value="MFC5367291.1"/>
    <property type="molecule type" value="Genomic_DNA"/>
</dbReference>
<proteinExistence type="predicted"/>
<feature type="region of interest" description="Disordered" evidence="1">
    <location>
        <begin position="246"/>
        <end position="313"/>
    </location>
</feature>
<feature type="transmembrane region" description="Helical" evidence="2">
    <location>
        <begin position="82"/>
        <end position="100"/>
    </location>
</feature>
<keyword evidence="4" id="KW-1185">Reference proteome</keyword>
<evidence type="ECO:0000256" key="1">
    <source>
        <dbReference type="SAM" id="MobiDB-lite"/>
    </source>
</evidence>
<organism evidence="3 4">
    <name type="scientific">Salinirubrum litoreum</name>
    <dbReference type="NCBI Taxonomy" id="1126234"/>
    <lineage>
        <taxon>Archaea</taxon>
        <taxon>Methanobacteriati</taxon>
        <taxon>Methanobacteriota</taxon>
        <taxon>Stenosarchaea group</taxon>
        <taxon>Halobacteria</taxon>
        <taxon>Halobacteriales</taxon>
        <taxon>Haloferacaceae</taxon>
        <taxon>Salinirubrum</taxon>
    </lineage>
</organism>
<evidence type="ECO:0000313" key="4">
    <source>
        <dbReference type="Proteomes" id="UP001596201"/>
    </source>
</evidence>
<dbReference type="Pfam" id="PF19107">
    <property type="entry name" value="DUF5794"/>
    <property type="match status" value="1"/>
</dbReference>
<feature type="transmembrane region" description="Helical" evidence="2">
    <location>
        <begin position="141"/>
        <end position="161"/>
    </location>
</feature>
<feature type="transmembrane region" description="Helical" evidence="2">
    <location>
        <begin position="21"/>
        <end position="42"/>
    </location>
</feature>
<feature type="compositionally biased region" description="Low complexity" evidence="1">
    <location>
        <begin position="253"/>
        <end position="263"/>
    </location>
</feature>
<dbReference type="Proteomes" id="UP001596201">
    <property type="component" value="Unassembled WGS sequence"/>
</dbReference>
<sequence>MSVSQHPIALRLERQVGGATKLLATVMALPLVDGIFPAMILAGAVATWTGVVEVGLLIFGGSATVAVILADMEGTRREQVTAVLTLGLFLIPLAAVEAALAPTLDQVIDTQLFHRFAGLVILSIAAKTASAEIGEYLPRPGIIIGLGLVAALQMPSSALVFEPEAMQVVRGAAAAGVGVGFALLVALLGPRLRGAVDLDLFRFGSAVALGVLALSVSGVWHPDAPVALGVMGVTALFALDRGVADGSEEVPQSTDDVPVSDVPSPEPTGVDPEAPEYGPVRPEADAMADGGDDESDETGYGYPGEDESRAPWL</sequence>
<keyword evidence="2" id="KW-0472">Membrane</keyword>
<name>A0ABD5RB92_9EURY</name>
<keyword evidence="2" id="KW-0812">Transmembrane</keyword>
<dbReference type="AlphaFoldDB" id="A0ABD5RB92"/>
<gene>
    <name evidence="3" type="ORF">ACFPJ5_10085</name>
</gene>
<dbReference type="RefSeq" id="WP_227229552.1">
    <property type="nucleotide sequence ID" value="NZ_JAJCVJ010000002.1"/>
</dbReference>
<evidence type="ECO:0000313" key="3">
    <source>
        <dbReference type="EMBL" id="MFC5367291.1"/>
    </source>
</evidence>